<evidence type="ECO:0000259" key="7">
    <source>
        <dbReference type="PROSITE" id="PS51296"/>
    </source>
</evidence>
<keyword evidence="8" id="KW-0560">Oxidoreductase</keyword>
<comment type="similarity">
    <text evidence="6">Belongs to the bacterial ring-hydroxylating dioxygenase ferredoxin component family.</text>
</comment>
<evidence type="ECO:0000256" key="2">
    <source>
        <dbReference type="ARBA" id="ARBA00022723"/>
    </source>
</evidence>
<dbReference type="PANTHER" id="PTHR21496">
    <property type="entry name" value="FERREDOXIN-RELATED"/>
    <property type="match status" value="1"/>
</dbReference>
<organism evidence="8 9">
    <name type="scientific">Engelhardtia mirabilis</name>
    <dbReference type="NCBI Taxonomy" id="2528011"/>
    <lineage>
        <taxon>Bacteria</taxon>
        <taxon>Pseudomonadati</taxon>
        <taxon>Planctomycetota</taxon>
        <taxon>Planctomycetia</taxon>
        <taxon>Planctomycetia incertae sedis</taxon>
        <taxon>Engelhardtia</taxon>
    </lineage>
</organism>
<dbReference type="SUPFAM" id="SSF50022">
    <property type="entry name" value="ISP domain"/>
    <property type="match status" value="1"/>
</dbReference>
<dbReference type="EC" id="1.7.1.4" evidence="8"/>
<proteinExistence type="inferred from homology"/>
<evidence type="ECO:0000256" key="6">
    <source>
        <dbReference type="ARBA" id="ARBA00038001"/>
    </source>
</evidence>
<comment type="cofactor">
    <cofactor evidence="5">
        <name>[2Fe-2S] cluster</name>
        <dbReference type="ChEBI" id="CHEBI:190135"/>
    </cofactor>
</comment>
<sequence>MLQRLLNLFRKQPTLVQGAAKLPEGESKKLSFGDPLAGRGVDVILAKVGGEILAIDARCPHAGGFLIDGPLVDGRLVTCPLHNYHFDPKSGACTNAPCGKARVYRTEAVGDDVQVYV</sequence>
<dbReference type="Pfam" id="PF00355">
    <property type="entry name" value="Rieske"/>
    <property type="match status" value="1"/>
</dbReference>
<keyword evidence="2" id="KW-0479">Metal-binding</keyword>
<reference evidence="8 9" key="1">
    <citation type="submission" date="2019-02" db="EMBL/GenBank/DDBJ databases">
        <title>Deep-cultivation of Planctomycetes and their phenomic and genomic characterization uncovers novel biology.</title>
        <authorList>
            <person name="Wiegand S."/>
            <person name="Jogler M."/>
            <person name="Boedeker C."/>
            <person name="Pinto D."/>
            <person name="Vollmers J."/>
            <person name="Rivas-Marin E."/>
            <person name="Kohn T."/>
            <person name="Peeters S.H."/>
            <person name="Heuer A."/>
            <person name="Rast P."/>
            <person name="Oberbeckmann S."/>
            <person name="Bunk B."/>
            <person name="Jeske O."/>
            <person name="Meyerdierks A."/>
            <person name="Storesund J.E."/>
            <person name="Kallscheuer N."/>
            <person name="Luecker S."/>
            <person name="Lage O.M."/>
            <person name="Pohl T."/>
            <person name="Merkel B.J."/>
            <person name="Hornburger P."/>
            <person name="Mueller R.-W."/>
            <person name="Bruemmer F."/>
            <person name="Labrenz M."/>
            <person name="Spormann A.M."/>
            <person name="Op den Camp H."/>
            <person name="Overmann J."/>
            <person name="Amann R."/>
            <person name="Jetten M.S.M."/>
            <person name="Mascher T."/>
            <person name="Medema M.H."/>
            <person name="Devos D.P."/>
            <person name="Kaster A.-K."/>
            <person name="Ovreas L."/>
            <person name="Rohde M."/>
            <person name="Galperin M.Y."/>
            <person name="Jogler C."/>
        </authorList>
    </citation>
    <scope>NUCLEOTIDE SEQUENCE [LARGE SCALE GENOMIC DNA]</scope>
    <source>
        <strain evidence="8 9">Pla133</strain>
    </source>
</reference>
<evidence type="ECO:0000256" key="4">
    <source>
        <dbReference type="ARBA" id="ARBA00023014"/>
    </source>
</evidence>
<name>A0A518BR73_9BACT</name>
<evidence type="ECO:0000256" key="1">
    <source>
        <dbReference type="ARBA" id="ARBA00022714"/>
    </source>
</evidence>
<evidence type="ECO:0000256" key="5">
    <source>
        <dbReference type="ARBA" id="ARBA00034078"/>
    </source>
</evidence>
<dbReference type="GO" id="GO:0008942">
    <property type="term" value="F:nitrite reductase [NAD(P)H] activity"/>
    <property type="evidence" value="ECO:0007669"/>
    <property type="project" value="UniProtKB-EC"/>
</dbReference>
<keyword evidence="4" id="KW-0411">Iron-sulfur</keyword>
<dbReference type="PANTHER" id="PTHR21496:SF0">
    <property type="entry name" value="RIESKE DOMAIN-CONTAINING PROTEIN"/>
    <property type="match status" value="1"/>
</dbReference>
<dbReference type="KEGG" id="pbap:Pla133_45930"/>
<evidence type="ECO:0000256" key="3">
    <source>
        <dbReference type="ARBA" id="ARBA00023004"/>
    </source>
</evidence>
<dbReference type="AlphaFoldDB" id="A0A518BR73"/>
<dbReference type="GO" id="GO:0051537">
    <property type="term" value="F:2 iron, 2 sulfur cluster binding"/>
    <property type="evidence" value="ECO:0007669"/>
    <property type="project" value="UniProtKB-KW"/>
</dbReference>
<dbReference type="RefSeq" id="WP_145069394.1">
    <property type="nucleotide sequence ID" value="NZ_CP036287.1"/>
</dbReference>
<evidence type="ECO:0000313" key="8">
    <source>
        <dbReference type="EMBL" id="QDU69473.1"/>
    </source>
</evidence>
<accession>A0A518BR73</accession>
<dbReference type="GO" id="GO:0046872">
    <property type="term" value="F:metal ion binding"/>
    <property type="evidence" value="ECO:0007669"/>
    <property type="project" value="UniProtKB-KW"/>
</dbReference>
<keyword evidence="3" id="KW-0408">Iron</keyword>
<dbReference type="PROSITE" id="PS51296">
    <property type="entry name" value="RIESKE"/>
    <property type="match status" value="1"/>
</dbReference>
<keyword evidence="9" id="KW-1185">Reference proteome</keyword>
<keyword evidence="1" id="KW-0001">2Fe-2S</keyword>
<evidence type="ECO:0000313" key="9">
    <source>
        <dbReference type="Proteomes" id="UP000316921"/>
    </source>
</evidence>
<dbReference type="Gene3D" id="2.102.10.10">
    <property type="entry name" value="Rieske [2Fe-2S] iron-sulphur domain"/>
    <property type="match status" value="1"/>
</dbReference>
<dbReference type="InterPro" id="IPR036922">
    <property type="entry name" value="Rieske_2Fe-2S_sf"/>
</dbReference>
<gene>
    <name evidence="8" type="primary">nasE</name>
    <name evidence="8" type="ORF">Pla133_45930</name>
</gene>
<dbReference type="EMBL" id="CP036287">
    <property type="protein sequence ID" value="QDU69473.1"/>
    <property type="molecule type" value="Genomic_DNA"/>
</dbReference>
<dbReference type="InterPro" id="IPR017941">
    <property type="entry name" value="Rieske_2Fe-2S"/>
</dbReference>
<dbReference type="Proteomes" id="UP000316921">
    <property type="component" value="Chromosome"/>
</dbReference>
<protein>
    <submittedName>
        <fullName evidence="8">Assimilatory nitrite reductase [NAD(P)H] small subunit</fullName>
        <ecNumber evidence="8">1.7.1.4</ecNumber>
    </submittedName>
</protein>
<feature type="domain" description="Rieske" evidence="7">
    <location>
        <begin position="14"/>
        <end position="115"/>
    </location>
</feature>